<organism evidence="1">
    <name type="scientific">termite gut metagenome</name>
    <dbReference type="NCBI Taxonomy" id="433724"/>
    <lineage>
        <taxon>unclassified sequences</taxon>
        <taxon>metagenomes</taxon>
        <taxon>organismal metagenomes</taxon>
    </lineage>
</organism>
<dbReference type="EMBL" id="SNRY01000576">
    <property type="protein sequence ID" value="KAA6338944.1"/>
    <property type="molecule type" value="Genomic_DNA"/>
</dbReference>
<dbReference type="AlphaFoldDB" id="A0A5J4RYM6"/>
<gene>
    <name evidence="1" type="ORF">EZS27_013101</name>
</gene>
<accession>A0A5J4RYM6</accession>
<name>A0A5J4RYM6_9ZZZZ</name>
<evidence type="ECO:0000313" key="1">
    <source>
        <dbReference type="EMBL" id="KAA6338944.1"/>
    </source>
</evidence>
<feature type="non-terminal residue" evidence="1">
    <location>
        <position position="1"/>
    </location>
</feature>
<sequence>GKQLQGLLELPNGAPSADTFERVFKWLKADSLQEILETYGKERHCCNVSIKQLASIPKVMR</sequence>
<protein>
    <submittedName>
        <fullName evidence="1">Uncharacterized protein</fullName>
    </submittedName>
</protein>
<reference evidence="1" key="1">
    <citation type="submission" date="2019-03" db="EMBL/GenBank/DDBJ databases">
        <title>Single cell metagenomics reveals metabolic interactions within the superorganism composed of flagellate Streblomastix strix and complex community of Bacteroidetes bacteria on its surface.</title>
        <authorList>
            <person name="Treitli S.C."/>
            <person name="Kolisko M."/>
            <person name="Husnik F."/>
            <person name="Keeling P."/>
            <person name="Hampl V."/>
        </authorList>
    </citation>
    <scope>NUCLEOTIDE SEQUENCE</scope>
    <source>
        <strain evidence="1">STM</strain>
    </source>
</reference>
<proteinExistence type="predicted"/>
<comment type="caution">
    <text evidence="1">The sequence shown here is derived from an EMBL/GenBank/DDBJ whole genome shotgun (WGS) entry which is preliminary data.</text>
</comment>